<dbReference type="GO" id="GO:0045892">
    <property type="term" value="P:negative regulation of DNA-templated transcription"/>
    <property type="evidence" value="ECO:0007669"/>
    <property type="project" value="InterPro"/>
</dbReference>
<accession>A0A9D1QYI4</accession>
<dbReference type="Proteomes" id="UP000824264">
    <property type="component" value="Unassembled WGS sequence"/>
</dbReference>
<proteinExistence type="predicted"/>
<gene>
    <name evidence="2" type="ORF">H9874_04530</name>
</gene>
<name>A0A9D1QYI4_9BACT</name>
<organism evidence="2 3">
    <name type="scientific">Candidatus Bilophila faecipullorum</name>
    <dbReference type="NCBI Taxonomy" id="2838482"/>
    <lineage>
        <taxon>Bacteria</taxon>
        <taxon>Pseudomonadati</taxon>
        <taxon>Thermodesulfobacteriota</taxon>
        <taxon>Desulfovibrionia</taxon>
        <taxon>Desulfovibrionales</taxon>
        <taxon>Desulfovibrionaceae</taxon>
        <taxon>Bilophila</taxon>
    </lineage>
</organism>
<evidence type="ECO:0000313" key="3">
    <source>
        <dbReference type="Proteomes" id="UP000824264"/>
    </source>
</evidence>
<dbReference type="InterPro" id="IPR010744">
    <property type="entry name" value="Phage_CI_N"/>
</dbReference>
<dbReference type="GO" id="GO:0003677">
    <property type="term" value="F:DNA binding"/>
    <property type="evidence" value="ECO:0007669"/>
    <property type="project" value="InterPro"/>
</dbReference>
<sequence>MERHEFDAAYARICEVCGARTQGELAVWIGVSQSSISDARRRSTIPAQWLLTLVTQGGINPAWALTGEGAKYLVPSELPPAPCALLLNRLTGRELEQRLQRVLSTSVTDMLAEVIREMATAPQRSPEC</sequence>
<evidence type="ECO:0000313" key="2">
    <source>
        <dbReference type="EMBL" id="HIW78396.1"/>
    </source>
</evidence>
<feature type="domain" description="Bacteriophage CI repressor N-terminal" evidence="1">
    <location>
        <begin position="11"/>
        <end position="72"/>
    </location>
</feature>
<dbReference type="Pfam" id="PF07022">
    <property type="entry name" value="Phage_CI_repr"/>
    <property type="match status" value="1"/>
</dbReference>
<dbReference type="Gene3D" id="1.10.260.40">
    <property type="entry name" value="lambda repressor-like DNA-binding domains"/>
    <property type="match status" value="1"/>
</dbReference>
<dbReference type="EMBL" id="DXGI01000161">
    <property type="protein sequence ID" value="HIW78396.1"/>
    <property type="molecule type" value="Genomic_DNA"/>
</dbReference>
<dbReference type="AlphaFoldDB" id="A0A9D1QYI4"/>
<protein>
    <submittedName>
        <fullName evidence="2">Helix-turn-helix domain containing protein</fullName>
    </submittedName>
</protein>
<comment type="caution">
    <text evidence="2">The sequence shown here is derived from an EMBL/GenBank/DDBJ whole genome shotgun (WGS) entry which is preliminary data.</text>
</comment>
<dbReference type="InterPro" id="IPR010982">
    <property type="entry name" value="Lambda_DNA-bd_dom_sf"/>
</dbReference>
<reference evidence="2" key="2">
    <citation type="submission" date="2021-04" db="EMBL/GenBank/DDBJ databases">
        <authorList>
            <person name="Gilroy R."/>
        </authorList>
    </citation>
    <scope>NUCLEOTIDE SEQUENCE</scope>
    <source>
        <strain evidence="2">ChiSxjej5B17-1746</strain>
    </source>
</reference>
<reference evidence="2" key="1">
    <citation type="journal article" date="2021" name="PeerJ">
        <title>Extensive microbial diversity within the chicken gut microbiome revealed by metagenomics and culture.</title>
        <authorList>
            <person name="Gilroy R."/>
            <person name="Ravi A."/>
            <person name="Getino M."/>
            <person name="Pursley I."/>
            <person name="Horton D.L."/>
            <person name="Alikhan N.F."/>
            <person name="Baker D."/>
            <person name="Gharbi K."/>
            <person name="Hall N."/>
            <person name="Watson M."/>
            <person name="Adriaenssens E.M."/>
            <person name="Foster-Nyarko E."/>
            <person name="Jarju S."/>
            <person name="Secka A."/>
            <person name="Antonio M."/>
            <person name="Oren A."/>
            <person name="Chaudhuri R.R."/>
            <person name="La Ragione R."/>
            <person name="Hildebrand F."/>
            <person name="Pallen M.J."/>
        </authorList>
    </citation>
    <scope>NUCLEOTIDE SEQUENCE</scope>
    <source>
        <strain evidence="2">ChiSxjej5B17-1746</strain>
    </source>
</reference>
<evidence type="ECO:0000259" key="1">
    <source>
        <dbReference type="Pfam" id="PF07022"/>
    </source>
</evidence>